<protein>
    <submittedName>
        <fullName evidence="2">Uncharacterized protein</fullName>
    </submittedName>
</protein>
<keyword evidence="1" id="KW-0472">Membrane</keyword>
<dbReference type="HOGENOM" id="CLU_192143_1_1_11"/>
<keyword evidence="1" id="KW-0812">Transmembrane</keyword>
<dbReference type="KEGG" id="mcb:Mycch_5070"/>
<evidence type="ECO:0000313" key="3">
    <source>
        <dbReference type="Proteomes" id="UP000006057"/>
    </source>
</evidence>
<sequence precursor="true">MNVVVLADHSLLLALPAVAPAFVVAGVVVYIARKNRRKQDTESETSTND</sequence>
<name>I4BR50_MYCCN</name>
<keyword evidence="3" id="KW-1185">Reference proteome</keyword>
<dbReference type="eggNOG" id="ENOG5032CQZ">
    <property type="taxonomic scope" value="Bacteria"/>
</dbReference>
<dbReference type="EMBL" id="CP003053">
    <property type="protein sequence ID" value="AFM19757.1"/>
    <property type="molecule type" value="Genomic_DNA"/>
</dbReference>
<dbReference type="PATRIC" id="fig|710421.3.peg.5054"/>
<dbReference type="RefSeq" id="WP_014818222.1">
    <property type="nucleotide sequence ID" value="NC_018027.1"/>
</dbReference>
<reference evidence="2 3" key="1">
    <citation type="submission" date="2012-06" db="EMBL/GenBank/DDBJ databases">
        <title>Complete sequence of chromosome of Mycobacterium chubuense NBB4.</title>
        <authorList>
            <consortium name="US DOE Joint Genome Institute"/>
            <person name="Lucas S."/>
            <person name="Han J."/>
            <person name="Lapidus A."/>
            <person name="Cheng J.-F."/>
            <person name="Goodwin L."/>
            <person name="Pitluck S."/>
            <person name="Peters L."/>
            <person name="Mikhailova N."/>
            <person name="Teshima H."/>
            <person name="Detter J.C."/>
            <person name="Han C."/>
            <person name="Tapia R."/>
            <person name="Land M."/>
            <person name="Hauser L."/>
            <person name="Kyrpides N."/>
            <person name="Ivanova N."/>
            <person name="Pagani I."/>
            <person name="Mattes T."/>
            <person name="Holmes A."/>
            <person name="Rutledge P."/>
            <person name="Paulsen I."/>
            <person name="Coleman N."/>
            <person name="Woyke T."/>
        </authorList>
    </citation>
    <scope>NUCLEOTIDE SEQUENCE [LARGE SCALE GENOMIC DNA]</scope>
    <source>
        <strain evidence="2 3">NBB4</strain>
    </source>
</reference>
<accession>I4BR50</accession>
<feature type="transmembrane region" description="Helical" evidence="1">
    <location>
        <begin position="12"/>
        <end position="32"/>
    </location>
</feature>
<dbReference type="AlphaFoldDB" id="I4BR50"/>
<dbReference type="STRING" id="710421.Mycch_5070"/>
<evidence type="ECO:0000256" key="1">
    <source>
        <dbReference type="SAM" id="Phobius"/>
    </source>
</evidence>
<keyword evidence="1" id="KW-1133">Transmembrane helix</keyword>
<proteinExistence type="predicted"/>
<evidence type="ECO:0000313" key="2">
    <source>
        <dbReference type="EMBL" id="AFM19757.1"/>
    </source>
</evidence>
<dbReference type="Proteomes" id="UP000006057">
    <property type="component" value="Chromosome"/>
</dbReference>
<gene>
    <name evidence="2" type="ordered locus">Mycch_5070</name>
</gene>
<organism evidence="2 3">
    <name type="scientific">Mycolicibacterium chubuense (strain NBB4)</name>
    <name type="common">Mycobacterium chubuense</name>
    <dbReference type="NCBI Taxonomy" id="710421"/>
    <lineage>
        <taxon>Bacteria</taxon>
        <taxon>Bacillati</taxon>
        <taxon>Actinomycetota</taxon>
        <taxon>Actinomycetes</taxon>
        <taxon>Mycobacteriales</taxon>
        <taxon>Mycobacteriaceae</taxon>
        <taxon>Mycolicibacterium</taxon>
    </lineage>
</organism>